<dbReference type="EMBL" id="JABRWJ010000003">
    <property type="protein sequence ID" value="NRF67475.1"/>
    <property type="molecule type" value="Genomic_DNA"/>
</dbReference>
<evidence type="ECO:0000259" key="3">
    <source>
        <dbReference type="Pfam" id="PF13649"/>
    </source>
</evidence>
<proteinExistence type="predicted"/>
<dbReference type="Proteomes" id="UP000737171">
    <property type="component" value="Unassembled WGS sequence"/>
</dbReference>
<dbReference type="GO" id="GO:0032259">
    <property type="term" value="P:methylation"/>
    <property type="evidence" value="ECO:0007669"/>
    <property type="project" value="UniProtKB-KW"/>
</dbReference>
<dbReference type="CDD" id="cd02440">
    <property type="entry name" value="AdoMet_MTases"/>
    <property type="match status" value="1"/>
</dbReference>
<dbReference type="RefSeq" id="WP_173122587.1">
    <property type="nucleotide sequence ID" value="NZ_JABRWJ010000003.1"/>
</dbReference>
<feature type="domain" description="Methyltransferase" evidence="3">
    <location>
        <begin position="54"/>
        <end position="143"/>
    </location>
</feature>
<dbReference type="GO" id="GO:0008168">
    <property type="term" value="F:methyltransferase activity"/>
    <property type="evidence" value="ECO:0007669"/>
    <property type="project" value="UniProtKB-KW"/>
</dbReference>
<protein>
    <submittedName>
        <fullName evidence="4">Class I SAM-dependent methyltransferase</fullName>
    </submittedName>
</protein>
<evidence type="ECO:0000256" key="2">
    <source>
        <dbReference type="ARBA" id="ARBA00022679"/>
    </source>
</evidence>
<sequence>MSLTPEDLHRIAARTLAHYDQHAQAFWEGTRDHDVSQNIDALLSHISVPAPFDVLDLGCGPGRDLMTFKALGHRAIGVEGSPRLAAMARAHSGCPVLEQDLLALDLPAGQFDGIFANAVLFHVPSQELPRVLGELHQALKPGGVLFTSNPRGNGEEGWTGDRYGAFHDWPTWHGHLSAAGFVELTHFYRPTNAPIEQQPWLASVWRKPGVTKDHDARSRHA</sequence>
<keyword evidence="1 4" id="KW-0489">Methyltransferase</keyword>
<dbReference type="Pfam" id="PF13649">
    <property type="entry name" value="Methyltransf_25"/>
    <property type="match status" value="1"/>
</dbReference>
<dbReference type="InterPro" id="IPR041698">
    <property type="entry name" value="Methyltransf_25"/>
</dbReference>
<dbReference type="PANTHER" id="PTHR43861">
    <property type="entry name" value="TRANS-ACONITATE 2-METHYLTRANSFERASE-RELATED"/>
    <property type="match status" value="1"/>
</dbReference>
<evidence type="ECO:0000313" key="4">
    <source>
        <dbReference type="EMBL" id="NRF67475.1"/>
    </source>
</evidence>
<evidence type="ECO:0000256" key="1">
    <source>
        <dbReference type="ARBA" id="ARBA00022603"/>
    </source>
</evidence>
<name>A0ABX2EFS0_9BURK</name>
<dbReference type="PANTHER" id="PTHR43861:SF1">
    <property type="entry name" value="TRANS-ACONITATE 2-METHYLTRANSFERASE"/>
    <property type="match status" value="1"/>
</dbReference>
<dbReference type="Gene3D" id="3.40.50.150">
    <property type="entry name" value="Vaccinia Virus protein VP39"/>
    <property type="match status" value="1"/>
</dbReference>
<dbReference type="SUPFAM" id="SSF53335">
    <property type="entry name" value="S-adenosyl-L-methionine-dependent methyltransferases"/>
    <property type="match status" value="1"/>
</dbReference>
<accession>A0ABX2EFS0</accession>
<dbReference type="InterPro" id="IPR029063">
    <property type="entry name" value="SAM-dependent_MTases_sf"/>
</dbReference>
<organism evidence="4 5">
    <name type="scientific">Pseudaquabacterium terrae</name>
    <dbReference type="NCBI Taxonomy" id="2732868"/>
    <lineage>
        <taxon>Bacteria</taxon>
        <taxon>Pseudomonadati</taxon>
        <taxon>Pseudomonadota</taxon>
        <taxon>Betaproteobacteria</taxon>
        <taxon>Burkholderiales</taxon>
        <taxon>Sphaerotilaceae</taxon>
        <taxon>Pseudaquabacterium</taxon>
    </lineage>
</organism>
<gene>
    <name evidence="4" type="ORF">HLB44_10805</name>
</gene>
<reference evidence="4 5" key="1">
    <citation type="submission" date="2020-05" db="EMBL/GenBank/DDBJ databases">
        <title>Aquincola sp. isolate from soil.</title>
        <authorList>
            <person name="Han J."/>
            <person name="Kim D.-U."/>
        </authorList>
    </citation>
    <scope>NUCLEOTIDE SEQUENCE [LARGE SCALE GENOMIC DNA]</scope>
    <source>
        <strain evidence="4 5">S2</strain>
    </source>
</reference>
<keyword evidence="5" id="KW-1185">Reference proteome</keyword>
<comment type="caution">
    <text evidence="4">The sequence shown here is derived from an EMBL/GenBank/DDBJ whole genome shotgun (WGS) entry which is preliminary data.</text>
</comment>
<evidence type="ECO:0000313" key="5">
    <source>
        <dbReference type="Proteomes" id="UP000737171"/>
    </source>
</evidence>
<keyword evidence="2" id="KW-0808">Transferase</keyword>